<dbReference type="Proteomes" id="UP000238390">
    <property type="component" value="Chromosome"/>
</dbReference>
<keyword evidence="1" id="KW-0472">Membrane</keyword>
<keyword evidence="1" id="KW-1133">Transmembrane helix</keyword>
<keyword evidence="1" id="KW-0812">Transmembrane</keyword>
<gene>
    <name evidence="2" type="ORF">CSB93_3771</name>
</gene>
<sequence length="37" mass="4054">MKRLTGVGMLRYVVGFLAFTVLAAYLLLGVSQHAFLP</sequence>
<name>A0A2R3J327_9PSED</name>
<reference evidence="2 3" key="1">
    <citation type="submission" date="2018-02" db="EMBL/GenBank/DDBJ databases">
        <title>FDA/CDC Antimicrobial Resistant Isolate Bank Genome Sequencing.</title>
        <authorList>
            <person name="Benahmed F.H."/>
            <person name="Lutgring J.D."/>
            <person name="Yoo B."/>
            <person name="Machado M."/>
            <person name="Brown A."/>
            <person name="McAllister G."/>
            <person name="Perry A."/>
            <person name="Halpin A.L."/>
            <person name="Vavikolanu K."/>
            <person name="Ott S."/>
            <person name="Zhao X."/>
            <person name="Tallon L.J."/>
            <person name="Sadzewicz L."/>
            <person name="Aluvathingal J."/>
            <person name="Nadendla S."/>
            <person name="Voskania-kordi A."/>
            <person name="Simonyan V."/>
            <person name="Patel J."/>
            <person name="Shawar R.M."/>
        </authorList>
    </citation>
    <scope>NUCLEOTIDE SEQUENCE [LARGE SCALE GENOMIC DNA]</scope>
    <source>
        <strain evidence="2 3">AR_0356</strain>
    </source>
</reference>
<accession>A0A2R3J327</accession>
<dbReference type="AlphaFoldDB" id="A0A2R3J327"/>
<feature type="transmembrane region" description="Helical" evidence="1">
    <location>
        <begin position="12"/>
        <end position="35"/>
    </location>
</feature>
<proteinExistence type="predicted"/>
<keyword evidence="3" id="KW-1185">Reference proteome</keyword>
<evidence type="ECO:0000313" key="3">
    <source>
        <dbReference type="Proteomes" id="UP000238390"/>
    </source>
</evidence>
<evidence type="ECO:0000313" key="2">
    <source>
        <dbReference type="EMBL" id="AVK08558.1"/>
    </source>
</evidence>
<protein>
    <submittedName>
        <fullName evidence="2">Membrane protein</fullName>
    </submittedName>
</protein>
<organism evidence="2 3">
    <name type="scientific">Pseudomonas paraeruginosa</name>
    <dbReference type="NCBI Taxonomy" id="2994495"/>
    <lineage>
        <taxon>Bacteria</taxon>
        <taxon>Pseudomonadati</taxon>
        <taxon>Pseudomonadota</taxon>
        <taxon>Gammaproteobacteria</taxon>
        <taxon>Pseudomonadales</taxon>
        <taxon>Pseudomonadaceae</taxon>
        <taxon>Pseudomonas</taxon>
    </lineage>
</organism>
<dbReference type="EMBL" id="CP027169">
    <property type="protein sequence ID" value="AVK08558.1"/>
    <property type="molecule type" value="Genomic_DNA"/>
</dbReference>
<evidence type="ECO:0000256" key="1">
    <source>
        <dbReference type="SAM" id="Phobius"/>
    </source>
</evidence>